<accession>A0ACC6AQI2</accession>
<dbReference type="Proteomes" id="UP001205486">
    <property type="component" value="Unassembled WGS sequence"/>
</dbReference>
<organism evidence="1 2">
    <name type="scientific">Nitrobacter winogradskyi</name>
    <name type="common">Nitrobacter agilis</name>
    <dbReference type="NCBI Taxonomy" id="913"/>
    <lineage>
        <taxon>Bacteria</taxon>
        <taxon>Pseudomonadati</taxon>
        <taxon>Pseudomonadota</taxon>
        <taxon>Alphaproteobacteria</taxon>
        <taxon>Hyphomicrobiales</taxon>
        <taxon>Nitrobacteraceae</taxon>
        <taxon>Nitrobacter</taxon>
    </lineage>
</organism>
<reference evidence="1" key="1">
    <citation type="submission" date="2022-03" db="EMBL/GenBank/DDBJ databases">
        <title>Interactions between chemoautotrophic and heterotrophic bacteria.</title>
        <authorList>
            <person name="Santoro A."/>
        </authorList>
    </citation>
    <scope>NUCLEOTIDE SEQUENCE</scope>
    <source>
        <strain evidence="1">Nb-106</strain>
    </source>
</reference>
<proteinExistence type="predicted"/>
<keyword evidence="2" id="KW-1185">Reference proteome</keyword>
<comment type="caution">
    <text evidence="1">The sequence shown here is derived from an EMBL/GenBank/DDBJ whole genome shotgun (WGS) entry which is preliminary data.</text>
</comment>
<gene>
    <name evidence="1" type="ORF">J2S34_003581</name>
</gene>
<sequence length="165" mass="18069">MTEPSHPGSHVVRRKAARRKLLAVASGGGHWIQLLRIGPAFQDCDVTFVTTHESYRSQVAGYRFLTVTDSNLSTKLRLLKTAFEVASIIVTERPEIVASTGAAPGYFALLLGHLFGAKTIWLDSIANVDRLSVSGRRIGRYADLWLTQWPDLAKAGGPYYVGSVL</sequence>
<name>A0ACC6AQI2_NITWI</name>
<keyword evidence="1" id="KW-0808">Transferase</keyword>
<protein>
    <submittedName>
        <fullName evidence="1">UDP-N-acetylglucosamine:LPS N-acetylglucosamine transferase</fullName>
    </submittedName>
</protein>
<evidence type="ECO:0000313" key="2">
    <source>
        <dbReference type="Proteomes" id="UP001205486"/>
    </source>
</evidence>
<dbReference type="EMBL" id="JALJZS010000005">
    <property type="protein sequence ID" value="MCP2001095.1"/>
    <property type="molecule type" value="Genomic_DNA"/>
</dbReference>
<evidence type="ECO:0000313" key="1">
    <source>
        <dbReference type="EMBL" id="MCP2001095.1"/>
    </source>
</evidence>